<name>A0A1Y5SW85_9RHOB</name>
<dbReference type="NCBIfam" id="NF041112">
    <property type="entry name" value="chap_CsgH_alph"/>
    <property type="match status" value="1"/>
</dbReference>
<feature type="chain" id="PRO_5011002640" description="CsgH-like domain-containing protein" evidence="1">
    <location>
        <begin position="28"/>
        <end position="128"/>
    </location>
</feature>
<dbReference type="InterPro" id="IPR053722">
    <property type="entry name" value="Curli_assembly_CsgC/AgfC"/>
</dbReference>
<dbReference type="OrthoDB" id="7950928at2"/>
<dbReference type="Pfam" id="PF21112">
    <property type="entry name" value="CsgH"/>
    <property type="match status" value="1"/>
</dbReference>
<keyword evidence="4" id="KW-1185">Reference proteome</keyword>
<organism evidence="3 4">
    <name type="scientific">Palleronia marisminoris</name>
    <dbReference type="NCBI Taxonomy" id="315423"/>
    <lineage>
        <taxon>Bacteria</taxon>
        <taxon>Pseudomonadati</taxon>
        <taxon>Pseudomonadota</taxon>
        <taxon>Alphaproteobacteria</taxon>
        <taxon>Rhodobacterales</taxon>
        <taxon>Roseobacteraceae</taxon>
        <taxon>Palleronia</taxon>
    </lineage>
</organism>
<evidence type="ECO:0000313" key="4">
    <source>
        <dbReference type="Proteomes" id="UP000193870"/>
    </source>
</evidence>
<dbReference type="Proteomes" id="UP000193870">
    <property type="component" value="Unassembled WGS sequence"/>
</dbReference>
<reference evidence="3 4" key="1">
    <citation type="submission" date="2017-03" db="EMBL/GenBank/DDBJ databases">
        <authorList>
            <person name="Afonso C.L."/>
            <person name="Miller P.J."/>
            <person name="Scott M.A."/>
            <person name="Spackman E."/>
            <person name="Goraichik I."/>
            <person name="Dimitrov K.M."/>
            <person name="Suarez D.L."/>
            <person name="Swayne D.E."/>
        </authorList>
    </citation>
    <scope>NUCLEOTIDE SEQUENCE [LARGE SCALE GENOMIC DNA]</scope>
    <source>
        <strain evidence="3 4">CECT 7066</strain>
    </source>
</reference>
<feature type="signal peptide" evidence="1">
    <location>
        <begin position="1"/>
        <end position="27"/>
    </location>
</feature>
<proteinExistence type="predicted"/>
<dbReference type="AlphaFoldDB" id="A0A1Y5SW85"/>
<dbReference type="STRING" id="315423.SAMN04488020_1064"/>
<evidence type="ECO:0000313" key="3">
    <source>
        <dbReference type="EMBL" id="SLN49917.1"/>
    </source>
</evidence>
<sequence length="128" mass="13105">MLDIRNTSIMAALLALGAGGLAASASAHDSAPPFSCTVQSEETRTGVHMAGSLTTAEPIVGTYSLKIQSRRAGTSVSLQQTGEFEAAPDTPAPLGSATLPGDAGDYEVAIHVGWNGRTYACVVLEQDV</sequence>
<evidence type="ECO:0000259" key="2">
    <source>
        <dbReference type="Pfam" id="PF21112"/>
    </source>
</evidence>
<keyword evidence="1" id="KW-0732">Signal</keyword>
<dbReference type="Gene3D" id="2.60.40.2420">
    <property type="match status" value="1"/>
</dbReference>
<feature type="domain" description="CsgH-like" evidence="2">
    <location>
        <begin position="35"/>
        <end position="121"/>
    </location>
</feature>
<dbReference type="InterPro" id="IPR048632">
    <property type="entry name" value="CsgH-like"/>
</dbReference>
<dbReference type="RefSeq" id="WP_085854220.1">
    <property type="nucleotide sequence ID" value="NZ_FOPF01000006.1"/>
</dbReference>
<dbReference type="InterPro" id="IPR047726">
    <property type="entry name" value="CsgH_dom"/>
</dbReference>
<protein>
    <recommendedName>
        <fullName evidence="2">CsgH-like domain-containing protein</fullName>
    </recommendedName>
</protein>
<evidence type="ECO:0000256" key="1">
    <source>
        <dbReference type="SAM" id="SignalP"/>
    </source>
</evidence>
<dbReference type="EMBL" id="FWFV01000006">
    <property type="protein sequence ID" value="SLN49917.1"/>
    <property type="molecule type" value="Genomic_DNA"/>
</dbReference>
<accession>A0A1Y5SW85</accession>
<gene>
    <name evidence="3" type="ORF">PAM7066_02237</name>
</gene>